<dbReference type="InterPro" id="IPR003425">
    <property type="entry name" value="CCB3/YggT"/>
</dbReference>
<keyword evidence="1" id="KW-0472">Membrane</keyword>
<evidence type="ECO:0000313" key="3">
    <source>
        <dbReference type="Proteomes" id="UP000541421"/>
    </source>
</evidence>
<feature type="transmembrane region" description="Helical" evidence="1">
    <location>
        <begin position="105"/>
        <end position="130"/>
    </location>
</feature>
<proteinExistence type="predicted"/>
<dbReference type="RefSeq" id="WP_171588930.1">
    <property type="nucleotide sequence ID" value="NZ_JABGBO010000007.1"/>
</dbReference>
<keyword evidence="1" id="KW-1133">Transmembrane helix</keyword>
<keyword evidence="1" id="KW-0812">Transmembrane</keyword>
<feature type="transmembrane region" description="Helical" evidence="1">
    <location>
        <begin position="7"/>
        <end position="28"/>
    </location>
</feature>
<accession>A0A7Y4P5M2</accession>
<feature type="transmembrane region" description="Helical" evidence="1">
    <location>
        <begin position="64"/>
        <end position="85"/>
    </location>
</feature>
<name>A0A7Y4P5M2_9BURK</name>
<feature type="transmembrane region" description="Helical" evidence="1">
    <location>
        <begin position="165"/>
        <end position="186"/>
    </location>
</feature>
<dbReference type="EMBL" id="JABGBO010000007">
    <property type="protein sequence ID" value="NOL49948.1"/>
    <property type="molecule type" value="Genomic_DNA"/>
</dbReference>
<comment type="caution">
    <text evidence="2">The sequence shown here is derived from an EMBL/GenBank/DDBJ whole genome shotgun (WGS) entry which is preliminary data.</text>
</comment>
<keyword evidence="3" id="KW-1185">Reference proteome</keyword>
<protein>
    <submittedName>
        <fullName evidence="2">YggT family protein</fullName>
    </submittedName>
</protein>
<dbReference type="GO" id="GO:0016020">
    <property type="term" value="C:membrane"/>
    <property type="evidence" value="ECO:0007669"/>
    <property type="project" value="InterPro"/>
</dbReference>
<dbReference type="AlphaFoldDB" id="A0A7Y4P5M2"/>
<dbReference type="Proteomes" id="UP000541421">
    <property type="component" value="Unassembled WGS sequence"/>
</dbReference>
<reference evidence="2 3" key="1">
    <citation type="submission" date="2020-05" db="EMBL/GenBank/DDBJ databases">
        <authorList>
            <person name="Niu N."/>
        </authorList>
    </citation>
    <scope>NUCLEOTIDE SEQUENCE [LARGE SCALE GENOMIC DNA]</scope>
    <source>
        <strain evidence="2 3">LMG10982</strain>
    </source>
</reference>
<sequence>MSNILNFLITTFVSLFCATLFIRAWIFWRRIPAFNPYCTFIYQLTDFVIVPVRKIISSSNHIDFPSLVVAYITCTLQALISRLLLSSDTVDNTDTNLLWLPFEGLYLFLHNFFSCVFWLGLMYAILSWVAPLSPFQSFLRALIEPVLEVIRHYMPKVLRNAPIDFSLMALMLLIIIAQMLVDYLLMTFGSLYLS</sequence>
<dbReference type="Pfam" id="PF02325">
    <property type="entry name" value="CCB3_YggT"/>
    <property type="match status" value="2"/>
</dbReference>
<organism evidence="2 3">
    <name type="scientific">Pelistega europaea</name>
    <dbReference type="NCBI Taxonomy" id="106147"/>
    <lineage>
        <taxon>Bacteria</taxon>
        <taxon>Pseudomonadati</taxon>
        <taxon>Pseudomonadota</taxon>
        <taxon>Betaproteobacteria</taxon>
        <taxon>Burkholderiales</taxon>
        <taxon>Alcaligenaceae</taxon>
        <taxon>Pelistega</taxon>
    </lineage>
</organism>
<evidence type="ECO:0000256" key="1">
    <source>
        <dbReference type="SAM" id="Phobius"/>
    </source>
</evidence>
<evidence type="ECO:0000313" key="2">
    <source>
        <dbReference type="EMBL" id="NOL49948.1"/>
    </source>
</evidence>
<gene>
    <name evidence="2" type="ORF">HKX40_07340</name>
</gene>